<sequence length="179" mass="18223">MAIRYVGVYERDAQAEQALRELQQAGFSRDELSVLTRDRERYDGVLDESGTMAPEGIAAGVTTGGLAGGTVGLLAGLGALAIPGIGPILAAGPIVAALGGAAIGASTLGIVGGLVGLGFAESDAKRYEKEVQDGRILVFVEAAPGDARDALRILAGAGALRTEHVDDEEPRAGRDVTLL</sequence>
<dbReference type="KEGG" id="palr:HGI30_21730"/>
<accession>A0A6H2H2K5</accession>
<organism evidence="3 4">
    <name type="scientific">Paenibacillus albicereus</name>
    <dbReference type="NCBI Taxonomy" id="2726185"/>
    <lineage>
        <taxon>Bacteria</taxon>
        <taxon>Bacillati</taxon>
        <taxon>Bacillota</taxon>
        <taxon>Bacilli</taxon>
        <taxon>Bacillales</taxon>
        <taxon>Paenibacillaceae</taxon>
        <taxon>Paenibacillus</taxon>
    </lineage>
</organism>
<evidence type="ECO:0000256" key="1">
    <source>
        <dbReference type="SAM" id="Phobius"/>
    </source>
</evidence>
<dbReference type="PANTHER" id="PTHR36109">
    <property type="entry name" value="MEMBRANE PROTEIN-RELATED"/>
    <property type="match status" value="1"/>
</dbReference>
<feature type="transmembrane region" description="Helical" evidence="1">
    <location>
        <begin position="94"/>
        <end position="120"/>
    </location>
</feature>
<keyword evidence="1" id="KW-1133">Transmembrane helix</keyword>
<dbReference type="InterPro" id="IPR052948">
    <property type="entry name" value="Low_temp-induced_all0457"/>
</dbReference>
<keyword evidence="4" id="KW-1185">Reference proteome</keyword>
<dbReference type="Pfam" id="PF11181">
    <property type="entry name" value="YflT"/>
    <property type="match status" value="1"/>
</dbReference>
<feature type="domain" description="General stress protein 17M-like" evidence="2">
    <location>
        <begin position="6"/>
        <end position="74"/>
    </location>
</feature>
<name>A0A6H2H2K5_9BACL</name>
<evidence type="ECO:0000313" key="4">
    <source>
        <dbReference type="Proteomes" id="UP000502136"/>
    </source>
</evidence>
<dbReference type="AlphaFoldDB" id="A0A6H2H2K5"/>
<protein>
    <submittedName>
        <fullName evidence="3">Low temperature-induced protein</fullName>
    </submittedName>
</protein>
<keyword evidence="1" id="KW-0472">Membrane</keyword>
<evidence type="ECO:0000313" key="3">
    <source>
        <dbReference type="EMBL" id="QJC53887.1"/>
    </source>
</evidence>
<dbReference type="RefSeq" id="WP_168909416.1">
    <property type="nucleotide sequence ID" value="NZ_CP051428.1"/>
</dbReference>
<keyword evidence="1" id="KW-0812">Transmembrane</keyword>
<proteinExistence type="predicted"/>
<dbReference type="EMBL" id="CP051428">
    <property type="protein sequence ID" value="QJC53887.1"/>
    <property type="molecule type" value="Genomic_DNA"/>
</dbReference>
<dbReference type="Proteomes" id="UP000502136">
    <property type="component" value="Chromosome"/>
</dbReference>
<feature type="transmembrane region" description="Helical" evidence="1">
    <location>
        <begin position="57"/>
        <end position="82"/>
    </location>
</feature>
<gene>
    <name evidence="3" type="ORF">HGI30_21730</name>
</gene>
<dbReference type="InterPro" id="IPR025889">
    <property type="entry name" value="GSP17M-like_dom"/>
</dbReference>
<dbReference type="PANTHER" id="PTHR36109:SF2">
    <property type="entry name" value="MEMBRANE PROTEIN"/>
    <property type="match status" value="1"/>
</dbReference>
<reference evidence="3 4" key="1">
    <citation type="submission" date="2020-04" db="EMBL/GenBank/DDBJ databases">
        <title>Novel Paenibacillus strain UniB2 isolated from commercial digestive syrup.</title>
        <authorList>
            <person name="Thorat V."/>
            <person name="Kirdat K."/>
            <person name="Tiwarekar B."/>
            <person name="Yadav A."/>
        </authorList>
    </citation>
    <scope>NUCLEOTIDE SEQUENCE [LARGE SCALE GENOMIC DNA]</scope>
    <source>
        <strain evidence="3 4">UniB2</strain>
    </source>
</reference>
<evidence type="ECO:0000259" key="2">
    <source>
        <dbReference type="Pfam" id="PF11181"/>
    </source>
</evidence>